<dbReference type="Ensembl" id="ENSCCRT00020029425.1">
    <property type="protein sequence ID" value="ENSCCRP00020026862.1"/>
    <property type="gene ID" value="ENSCCRG00020012344.1"/>
</dbReference>
<dbReference type="InterPro" id="IPR045058">
    <property type="entry name" value="GIMA/IAN/Toc"/>
</dbReference>
<dbReference type="SUPFAM" id="SSF52540">
    <property type="entry name" value="P-loop containing nucleoside triphosphate hydrolases"/>
    <property type="match status" value="2"/>
</dbReference>
<feature type="coiled-coil region" evidence="4">
    <location>
        <begin position="136"/>
        <end position="163"/>
    </location>
</feature>
<proteinExistence type="inferred from homology"/>
<evidence type="ECO:0000256" key="3">
    <source>
        <dbReference type="ARBA" id="ARBA00023134"/>
    </source>
</evidence>
<dbReference type="Gene3D" id="3.40.50.300">
    <property type="entry name" value="P-loop containing nucleotide triphosphate hydrolases"/>
    <property type="match status" value="2"/>
</dbReference>
<keyword evidence="5" id="KW-0472">Membrane</keyword>
<dbReference type="FunFam" id="3.40.50.300:FF:000366">
    <property type="entry name" value="GTPase, IMAP family member 2"/>
    <property type="match status" value="1"/>
</dbReference>
<dbReference type="PANTHER" id="PTHR10903:SF186">
    <property type="entry name" value="GTPASE IMAP FAMILY MEMBER 4-LIKE-RELATED"/>
    <property type="match status" value="1"/>
</dbReference>
<keyword evidence="3" id="KW-0342">GTP-binding</keyword>
<evidence type="ECO:0000256" key="4">
    <source>
        <dbReference type="SAM" id="Coils"/>
    </source>
</evidence>
<dbReference type="InterPro" id="IPR006703">
    <property type="entry name" value="G_AIG1"/>
</dbReference>
<dbReference type="PROSITE" id="PS51720">
    <property type="entry name" value="G_AIG1"/>
    <property type="match status" value="2"/>
</dbReference>
<dbReference type="GO" id="GO:0005525">
    <property type="term" value="F:GTP binding"/>
    <property type="evidence" value="ECO:0007669"/>
    <property type="project" value="UniProtKB-KW"/>
</dbReference>
<accession>A0A8C2H8M1</accession>
<keyword evidence="5" id="KW-1133">Transmembrane helix</keyword>
<evidence type="ECO:0000256" key="1">
    <source>
        <dbReference type="ARBA" id="ARBA00008535"/>
    </source>
</evidence>
<name>A0A8C2H8M1_CYPCA</name>
<organism evidence="7 8">
    <name type="scientific">Cyprinus carpio</name>
    <name type="common">Common carp</name>
    <dbReference type="NCBI Taxonomy" id="7962"/>
    <lineage>
        <taxon>Eukaryota</taxon>
        <taxon>Metazoa</taxon>
        <taxon>Chordata</taxon>
        <taxon>Craniata</taxon>
        <taxon>Vertebrata</taxon>
        <taxon>Euteleostomi</taxon>
        <taxon>Actinopterygii</taxon>
        <taxon>Neopterygii</taxon>
        <taxon>Teleostei</taxon>
        <taxon>Ostariophysi</taxon>
        <taxon>Cypriniformes</taxon>
        <taxon>Cyprinidae</taxon>
        <taxon>Cyprininae</taxon>
        <taxon>Cyprinus</taxon>
    </lineage>
</organism>
<dbReference type="CDD" id="cd01852">
    <property type="entry name" value="AIG1"/>
    <property type="match status" value="1"/>
</dbReference>
<comment type="similarity">
    <text evidence="1">Belongs to the TRAFAC class TrmE-Era-EngA-EngB-Septin-like GTPase superfamily. AIG1/Toc34/Toc159-like paraseptin GTPase family. IAN subfamily.</text>
</comment>
<feature type="transmembrane region" description="Helical" evidence="5">
    <location>
        <begin position="702"/>
        <end position="724"/>
    </location>
</feature>
<evidence type="ECO:0000313" key="8">
    <source>
        <dbReference type="Proteomes" id="UP000694701"/>
    </source>
</evidence>
<dbReference type="FunFam" id="3.40.50.300:FF:001809">
    <property type="entry name" value="Si:ch1073-365p7.2"/>
    <property type="match status" value="1"/>
</dbReference>
<evidence type="ECO:0000256" key="2">
    <source>
        <dbReference type="ARBA" id="ARBA00022741"/>
    </source>
</evidence>
<evidence type="ECO:0000259" key="6">
    <source>
        <dbReference type="PROSITE" id="PS51720"/>
    </source>
</evidence>
<keyword evidence="4" id="KW-0175">Coiled coil</keyword>
<dbReference type="PANTHER" id="PTHR10903">
    <property type="entry name" value="GTPASE, IMAP FAMILY MEMBER-RELATED"/>
    <property type="match status" value="1"/>
</dbReference>
<reference evidence="7" key="1">
    <citation type="submission" date="2025-08" db="UniProtKB">
        <authorList>
            <consortium name="Ensembl"/>
        </authorList>
    </citation>
    <scope>IDENTIFICATION</scope>
</reference>
<evidence type="ECO:0000313" key="7">
    <source>
        <dbReference type="Ensembl" id="ENSCCRP00020026862.1"/>
    </source>
</evidence>
<sequence>MEELMNGLNLVLLGKQGDGKSATGDTILGRKAFKSKKTSESVTEDMVEESGTVSGLQVTIHDTPGFSDIKLKENDIQQKYESIFQKCESGPCAFLLVVKAARFTEEDRKTVEKIEKLLGQERLQKTWILFTRGDQLEDENLTINELINENEHLKKLLQKYDQRYHVFNNKKKGHSGQVTLLLAKILKTCLKKTEKGDGNLEQPPPNGCKLMSKNANESIRMVLLGETGAGKSAAGNTILGQKVFKSAVTNKCLKKRTTVVDTPDFFDSKKNPEQLVRETARSIYSSRPGPHAFLIAFPANMRFTEREGQILQMVQILFGEDALKYSIIVFTHGDQLEGGSIERLIERNCALRHLVQQCGDRYHVLNNKNSEDREQVNHLLLMIDRMIEQNGGYYTNEMFKDSQQGEEQLTQRRRRKITRQRNSGYSFLSGDGHNIDLSVVVVSVATGVGLGAVCGAPAIGAAFSEAGSGAGSNSICGAGSNSICGIIVGAVGGGVGGIAGGVVVGGAVGGISGGVVGGVVGGGVGGGVGGIAGRVVVGGVVGGIAGGVFGGAVGGGVGGMAGGVVVGGAVGGIAGGVVSGAVGGIAGGVVGVSGIPGGVVGGGVGGIMGGVVGGGGVGGVISGVVGGGVGGIMGGVVGGAVGGITGGVVREDFGGIVGGVVGGAVGGIAGGVAGGVFILLIVGTLVLFTGVYFVAIECLVGGFVGGVAGGFVGGVVGGAVEGAVKGANR</sequence>
<evidence type="ECO:0000256" key="5">
    <source>
        <dbReference type="SAM" id="Phobius"/>
    </source>
</evidence>
<feature type="domain" description="AIG1-type G" evidence="6">
    <location>
        <begin position="5"/>
        <end position="204"/>
    </location>
</feature>
<feature type="transmembrane region" description="Helical" evidence="5">
    <location>
        <begin position="676"/>
        <end position="696"/>
    </location>
</feature>
<keyword evidence="5" id="KW-0812">Transmembrane</keyword>
<dbReference type="InterPro" id="IPR027417">
    <property type="entry name" value="P-loop_NTPase"/>
</dbReference>
<protein>
    <recommendedName>
        <fullName evidence="6">AIG1-type G domain-containing protein</fullName>
    </recommendedName>
</protein>
<dbReference type="AlphaFoldDB" id="A0A8C2H8M1"/>
<keyword evidence="2" id="KW-0547">Nucleotide-binding</keyword>
<dbReference type="Proteomes" id="UP000694701">
    <property type="component" value="Unplaced"/>
</dbReference>
<feature type="transmembrane region" description="Helical" evidence="5">
    <location>
        <begin position="653"/>
        <end position="669"/>
    </location>
</feature>
<feature type="domain" description="AIG1-type G" evidence="6">
    <location>
        <begin position="216"/>
        <end position="403"/>
    </location>
</feature>
<dbReference type="Pfam" id="PF04548">
    <property type="entry name" value="AIG1"/>
    <property type="match status" value="2"/>
</dbReference>